<dbReference type="InterPro" id="IPR029044">
    <property type="entry name" value="Nucleotide-diphossugar_trans"/>
</dbReference>
<evidence type="ECO:0000259" key="4">
    <source>
        <dbReference type="Pfam" id="PF00535"/>
    </source>
</evidence>
<dbReference type="RefSeq" id="WP_109625314.1">
    <property type="nucleotide sequence ID" value="NZ_JANKBI010000002.1"/>
</dbReference>
<dbReference type="Gene3D" id="3.90.550.10">
    <property type="entry name" value="Spore Coat Polysaccharide Biosynthesis Protein SpsA, Chain A"/>
    <property type="match status" value="1"/>
</dbReference>
<name>A0AB73T6B0_9FIRM</name>
<dbReference type="InterPro" id="IPR001173">
    <property type="entry name" value="Glyco_trans_2-like"/>
</dbReference>
<dbReference type="PANTHER" id="PTHR22916">
    <property type="entry name" value="GLYCOSYLTRANSFERASE"/>
    <property type="match status" value="1"/>
</dbReference>
<organism evidence="5 6">
    <name type="scientific">Murimonas intestini</name>
    <dbReference type="NCBI Taxonomy" id="1337051"/>
    <lineage>
        <taxon>Bacteria</taxon>
        <taxon>Bacillati</taxon>
        <taxon>Bacillota</taxon>
        <taxon>Clostridia</taxon>
        <taxon>Lachnospirales</taxon>
        <taxon>Lachnospiraceae</taxon>
        <taxon>Murimonas</taxon>
    </lineage>
</organism>
<evidence type="ECO:0000313" key="6">
    <source>
        <dbReference type="Proteomes" id="UP000245412"/>
    </source>
</evidence>
<dbReference type="PANTHER" id="PTHR22916:SF51">
    <property type="entry name" value="GLYCOSYLTRANSFERASE EPSH-RELATED"/>
    <property type="match status" value="1"/>
</dbReference>
<reference evidence="5 6" key="1">
    <citation type="submission" date="2018-05" db="EMBL/GenBank/DDBJ databases">
        <authorList>
            <person name="Goeker M."/>
            <person name="Huntemann M."/>
            <person name="Clum A."/>
            <person name="Pillay M."/>
            <person name="Palaniappan K."/>
            <person name="Varghese N."/>
            <person name="Mikhailova N."/>
            <person name="Stamatis D."/>
            <person name="Reddy T."/>
            <person name="Daum C."/>
            <person name="Shapiro N."/>
            <person name="Ivanova N."/>
            <person name="Kyrpides N."/>
            <person name="Woyke T."/>
        </authorList>
    </citation>
    <scope>NUCLEOTIDE SEQUENCE [LARGE SCALE GENOMIC DNA]</scope>
    <source>
        <strain evidence="5 6">DSM 26524</strain>
    </source>
</reference>
<proteinExistence type="predicted"/>
<sequence>MKKENPLISIIVPVYNAEKYIRECLVSIITQTYKNLEIICVNDNSSDASQTILDEFKKKDSRICVIKQQKQGGVSLARNKALQIATGEYIMFLDSDDWIDKETCKEVLDIALAEEIDVVMWGYVREFGDVSKPKSFILEEKNIYGVKECQEKLHRRFVGLLNEELAHPELADVLCPVWGKLYRSTFIKNNHIQFEDLKKIGTYEDGLFNLYVFQYIKSAVYLNRHYYHYRKQKRGSITSHYNPCLAQQWQQLYNIMENYIIREKLDIQYRQALNNRISLGILGLGINITGSSNTIWEQIGTIKHIINEKLYRDSVKTLTLKYFPFHWKIFYGCAKYNFSIGIYILLLFIKKYIGR</sequence>
<feature type="transmembrane region" description="Helical" evidence="3">
    <location>
        <begin position="329"/>
        <end position="349"/>
    </location>
</feature>
<dbReference type="Proteomes" id="UP000245412">
    <property type="component" value="Unassembled WGS sequence"/>
</dbReference>
<feature type="domain" description="Glycosyltransferase 2-like" evidence="4">
    <location>
        <begin position="9"/>
        <end position="134"/>
    </location>
</feature>
<dbReference type="AlphaFoldDB" id="A0AB73T6B0"/>
<evidence type="ECO:0000313" key="5">
    <source>
        <dbReference type="EMBL" id="PWJ77193.1"/>
    </source>
</evidence>
<keyword evidence="1" id="KW-0328">Glycosyltransferase</keyword>
<keyword evidence="3" id="KW-0812">Transmembrane</keyword>
<accession>A0AB73T6B0</accession>
<keyword evidence="2" id="KW-0808">Transferase</keyword>
<keyword evidence="6" id="KW-1185">Reference proteome</keyword>
<keyword evidence="3" id="KW-0472">Membrane</keyword>
<evidence type="ECO:0000256" key="1">
    <source>
        <dbReference type="ARBA" id="ARBA00022676"/>
    </source>
</evidence>
<keyword evidence="3" id="KW-1133">Transmembrane helix</keyword>
<dbReference type="Pfam" id="PF00535">
    <property type="entry name" value="Glycos_transf_2"/>
    <property type="match status" value="1"/>
</dbReference>
<gene>
    <name evidence="5" type="ORF">C7383_10334</name>
</gene>
<dbReference type="SUPFAM" id="SSF53448">
    <property type="entry name" value="Nucleotide-diphospho-sugar transferases"/>
    <property type="match status" value="1"/>
</dbReference>
<evidence type="ECO:0000256" key="2">
    <source>
        <dbReference type="ARBA" id="ARBA00022679"/>
    </source>
</evidence>
<dbReference type="GO" id="GO:0016757">
    <property type="term" value="F:glycosyltransferase activity"/>
    <property type="evidence" value="ECO:0007669"/>
    <property type="project" value="UniProtKB-KW"/>
</dbReference>
<comment type="caution">
    <text evidence="5">The sequence shown here is derived from an EMBL/GenBank/DDBJ whole genome shotgun (WGS) entry which is preliminary data.</text>
</comment>
<dbReference type="EMBL" id="QGGY01000003">
    <property type="protein sequence ID" value="PWJ77193.1"/>
    <property type="molecule type" value="Genomic_DNA"/>
</dbReference>
<evidence type="ECO:0000256" key="3">
    <source>
        <dbReference type="SAM" id="Phobius"/>
    </source>
</evidence>
<protein>
    <submittedName>
        <fullName evidence="5">Glycosyltransferase EpsH</fullName>
    </submittedName>
</protein>
<dbReference type="CDD" id="cd00761">
    <property type="entry name" value="Glyco_tranf_GTA_type"/>
    <property type="match status" value="1"/>
</dbReference>